<feature type="transmembrane region" description="Helical" evidence="16">
    <location>
        <begin position="140"/>
        <end position="159"/>
    </location>
</feature>
<evidence type="ECO:0000256" key="7">
    <source>
        <dbReference type="ARBA" id="ARBA00022490"/>
    </source>
</evidence>
<organism evidence="18 19">
    <name type="scientific">Asanoa siamensis</name>
    <dbReference type="NCBI Taxonomy" id="926357"/>
    <lineage>
        <taxon>Bacteria</taxon>
        <taxon>Bacillati</taxon>
        <taxon>Actinomycetota</taxon>
        <taxon>Actinomycetes</taxon>
        <taxon>Micromonosporales</taxon>
        <taxon>Micromonosporaceae</taxon>
        <taxon>Asanoa</taxon>
    </lineage>
</organism>
<dbReference type="InterPro" id="IPR003594">
    <property type="entry name" value="HATPase_dom"/>
</dbReference>
<dbReference type="InterPro" id="IPR005467">
    <property type="entry name" value="His_kinase_dom"/>
</dbReference>
<evidence type="ECO:0000256" key="5">
    <source>
        <dbReference type="ARBA" id="ARBA00017322"/>
    </source>
</evidence>
<keyword evidence="10 18" id="KW-0418">Kinase</keyword>
<name>A0ABQ4CNN3_9ACTN</name>
<evidence type="ECO:0000256" key="9">
    <source>
        <dbReference type="ARBA" id="ARBA00022723"/>
    </source>
</evidence>
<dbReference type="InterPro" id="IPR017205">
    <property type="entry name" value="Sig_transdc_His_kinase_ChrS"/>
</dbReference>
<evidence type="ECO:0000256" key="15">
    <source>
        <dbReference type="ARBA" id="ARBA00030800"/>
    </source>
</evidence>
<keyword evidence="16" id="KW-0812">Transmembrane</keyword>
<dbReference type="EMBL" id="BONE01000011">
    <property type="protein sequence ID" value="GIF72457.1"/>
    <property type="molecule type" value="Genomic_DNA"/>
</dbReference>
<evidence type="ECO:0000256" key="12">
    <source>
        <dbReference type="ARBA" id="ARBA00023012"/>
    </source>
</evidence>
<dbReference type="CDD" id="cd16917">
    <property type="entry name" value="HATPase_UhpB-NarQ-NarX-like"/>
    <property type="match status" value="1"/>
</dbReference>
<feature type="transmembrane region" description="Helical" evidence="16">
    <location>
        <begin position="107"/>
        <end position="128"/>
    </location>
</feature>
<evidence type="ECO:0000256" key="1">
    <source>
        <dbReference type="ARBA" id="ARBA00000085"/>
    </source>
</evidence>
<feature type="transmembrane region" description="Helical" evidence="16">
    <location>
        <begin position="42"/>
        <end position="62"/>
    </location>
</feature>
<dbReference type="Pfam" id="PF02518">
    <property type="entry name" value="HATPase_c"/>
    <property type="match status" value="1"/>
</dbReference>
<comment type="function">
    <text evidence="14">Member of the two-component regulatory system NreB/NreC involved in the control of dissimilatory nitrate/nitrite reduction in response to oxygen. NreB functions as a direct oxygen sensor histidine kinase which is autophosphorylated, in the absence of oxygen, probably at the conserved histidine residue, and transfers its phosphate group probably to a conserved aspartate residue of NreC. NreB/NreC activates the expression of the nitrate (narGHJI) and nitrite (nir) reductase operons, as well as the putative nitrate transporter gene narT.</text>
</comment>
<evidence type="ECO:0000259" key="17">
    <source>
        <dbReference type="PROSITE" id="PS50109"/>
    </source>
</evidence>
<dbReference type="InterPro" id="IPR004358">
    <property type="entry name" value="Sig_transdc_His_kin-like_C"/>
</dbReference>
<evidence type="ECO:0000256" key="11">
    <source>
        <dbReference type="ARBA" id="ARBA00023004"/>
    </source>
</evidence>
<evidence type="ECO:0000256" key="3">
    <source>
        <dbReference type="ARBA" id="ARBA00004496"/>
    </source>
</evidence>
<feature type="domain" description="Histidine kinase" evidence="17">
    <location>
        <begin position="315"/>
        <end position="399"/>
    </location>
</feature>
<keyword evidence="13" id="KW-0411">Iron-sulfur</keyword>
<sequence>MGAWADRSRARRLVHRRSGAVSHDVRPAQPADELTSAWAARFHWFEAYFAIVGVGVAVFVLTEAATARRGLGAVALLAGIAVLYVVLGRRDMRDEEGLRGVAYLGGAFVLYVGAVALVGATSFALMALCPQCFMVLRARWAVPAATLFTSVHVVVLWFAERDPALVASLLPTAVVIVAVSSITGTWSQRVLRQSDERAALIRELAASRAEVARLGMLAERQRLAGDIHDTIAQGLSSVVMLIQAARADRDRADAHLALALDTARDNLSEVRALVAALTPSLLSGHSLVDALRRLAPSLTVSGVVHPLSTGVDVVLLRSAQEALTNVRKHACGPGSVALDYGEAAVVLTVCDSGPGFDPAAVTSGYGLSGMRARVSQVGGSLTVTSSPGAGTTLRVEVPA</sequence>
<proteinExistence type="predicted"/>
<evidence type="ECO:0000313" key="18">
    <source>
        <dbReference type="EMBL" id="GIF72457.1"/>
    </source>
</evidence>
<dbReference type="Proteomes" id="UP000604117">
    <property type="component" value="Unassembled WGS sequence"/>
</dbReference>
<keyword evidence="16" id="KW-1133">Transmembrane helix</keyword>
<keyword evidence="9" id="KW-0479">Metal-binding</keyword>
<dbReference type="PANTHER" id="PTHR24421">
    <property type="entry name" value="NITRATE/NITRITE SENSOR PROTEIN NARX-RELATED"/>
    <property type="match status" value="1"/>
</dbReference>
<comment type="caution">
    <text evidence="18">The sequence shown here is derived from an EMBL/GenBank/DDBJ whole genome shotgun (WGS) entry which is preliminary data.</text>
</comment>
<evidence type="ECO:0000313" key="19">
    <source>
        <dbReference type="Proteomes" id="UP000604117"/>
    </source>
</evidence>
<reference evidence="18 19" key="1">
    <citation type="submission" date="2021-01" db="EMBL/GenBank/DDBJ databases">
        <title>Whole genome shotgun sequence of Asanoa siamensis NBRC 107932.</title>
        <authorList>
            <person name="Komaki H."/>
            <person name="Tamura T."/>
        </authorList>
    </citation>
    <scope>NUCLEOTIDE SEQUENCE [LARGE SCALE GENOMIC DNA]</scope>
    <source>
        <strain evidence="18 19">NBRC 107932</strain>
    </source>
</reference>
<comment type="subcellular location">
    <subcellularLocation>
        <location evidence="3">Cytoplasm</location>
    </subcellularLocation>
</comment>
<keyword evidence="7" id="KW-0963">Cytoplasm</keyword>
<evidence type="ECO:0000256" key="4">
    <source>
        <dbReference type="ARBA" id="ARBA00012438"/>
    </source>
</evidence>
<evidence type="ECO:0000256" key="8">
    <source>
        <dbReference type="ARBA" id="ARBA00022679"/>
    </source>
</evidence>
<dbReference type="GO" id="GO:0016301">
    <property type="term" value="F:kinase activity"/>
    <property type="evidence" value="ECO:0007669"/>
    <property type="project" value="UniProtKB-KW"/>
</dbReference>
<gene>
    <name evidence="18" type="ORF">Asi02nite_19750</name>
</gene>
<keyword evidence="16" id="KW-0472">Membrane</keyword>
<dbReference type="Pfam" id="PF07730">
    <property type="entry name" value="HisKA_3"/>
    <property type="match status" value="1"/>
</dbReference>
<evidence type="ECO:0000256" key="6">
    <source>
        <dbReference type="ARBA" id="ARBA00022485"/>
    </source>
</evidence>
<accession>A0ABQ4CNN3</accession>
<dbReference type="InterPro" id="IPR036890">
    <property type="entry name" value="HATPase_C_sf"/>
</dbReference>
<feature type="transmembrane region" description="Helical" evidence="16">
    <location>
        <begin position="69"/>
        <end position="87"/>
    </location>
</feature>
<dbReference type="EC" id="2.7.13.3" evidence="4"/>
<dbReference type="PROSITE" id="PS50109">
    <property type="entry name" value="HIS_KIN"/>
    <property type="match status" value="1"/>
</dbReference>
<dbReference type="InterPro" id="IPR050482">
    <property type="entry name" value="Sensor_HK_TwoCompSys"/>
</dbReference>
<keyword evidence="19" id="KW-1185">Reference proteome</keyword>
<comment type="cofactor">
    <cofactor evidence="2">
        <name>[4Fe-4S] cluster</name>
        <dbReference type="ChEBI" id="CHEBI:49883"/>
    </cofactor>
</comment>
<dbReference type="Gene3D" id="3.30.565.10">
    <property type="entry name" value="Histidine kinase-like ATPase, C-terminal domain"/>
    <property type="match status" value="1"/>
</dbReference>
<evidence type="ECO:0000256" key="16">
    <source>
        <dbReference type="SAM" id="Phobius"/>
    </source>
</evidence>
<dbReference type="Gene3D" id="1.20.5.1930">
    <property type="match status" value="1"/>
</dbReference>
<feature type="transmembrane region" description="Helical" evidence="16">
    <location>
        <begin position="165"/>
        <end position="187"/>
    </location>
</feature>
<protein>
    <recommendedName>
        <fullName evidence="5">Oxygen sensor histidine kinase NreB</fullName>
        <ecNumber evidence="4">2.7.13.3</ecNumber>
    </recommendedName>
    <alternativeName>
        <fullName evidence="15">Nitrogen regulation protein B</fullName>
    </alternativeName>
</protein>
<dbReference type="PIRSF" id="PIRSF037434">
    <property type="entry name" value="STHK_ChrS"/>
    <property type="match status" value="1"/>
</dbReference>
<comment type="catalytic activity">
    <reaction evidence="1">
        <text>ATP + protein L-histidine = ADP + protein N-phospho-L-histidine.</text>
        <dbReference type="EC" id="2.7.13.3"/>
    </reaction>
</comment>
<keyword evidence="6" id="KW-0004">4Fe-4S</keyword>
<keyword evidence="11" id="KW-0408">Iron</keyword>
<evidence type="ECO:0000256" key="2">
    <source>
        <dbReference type="ARBA" id="ARBA00001966"/>
    </source>
</evidence>
<keyword evidence="8" id="KW-0808">Transferase</keyword>
<dbReference type="SUPFAM" id="SSF55874">
    <property type="entry name" value="ATPase domain of HSP90 chaperone/DNA topoisomerase II/histidine kinase"/>
    <property type="match status" value="1"/>
</dbReference>
<evidence type="ECO:0000256" key="10">
    <source>
        <dbReference type="ARBA" id="ARBA00022777"/>
    </source>
</evidence>
<keyword evidence="12" id="KW-0902">Two-component regulatory system</keyword>
<evidence type="ECO:0000256" key="14">
    <source>
        <dbReference type="ARBA" id="ARBA00024827"/>
    </source>
</evidence>
<dbReference type="PRINTS" id="PR00344">
    <property type="entry name" value="BCTRLSENSOR"/>
</dbReference>
<evidence type="ECO:0000256" key="13">
    <source>
        <dbReference type="ARBA" id="ARBA00023014"/>
    </source>
</evidence>
<dbReference type="PANTHER" id="PTHR24421:SF62">
    <property type="entry name" value="SENSORY TRANSDUCTION HISTIDINE KINASE"/>
    <property type="match status" value="1"/>
</dbReference>
<dbReference type="InterPro" id="IPR011712">
    <property type="entry name" value="Sig_transdc_His_kin_sub3_dim/P"/>
</dbReference>